<keyword evidence="2" id="KW-1185">Reference proteome</keyword>
<evidence type="ECO:0000313" key="2">
    <source>
        <dbReference type="Proteomes" id="UP001201812"/>
    </source>
</evidence>
<dbReference type="Proteomes" id="UP001201812">
    <property type="component" value="Unassembled WGS sequence"/>
</dbReference>
<dbReference type="EMBL" id="JAKKPZ010000011">
    <property type="protein sequence ID" value="KAI1715757.1"/>
    <property type="molecule type" value="Genomic_DNA"/>
</dbReference>
<evidence type="ECO:0000313" key="1">
    <source>
        <dbReference type="EMBL" id="KAI1715757.1"/>
    </source>
</evidence>
<name>A0AAD4N760_9BILA</name>
<sequence>MKTMRNSVFQINSAALLSLKIVYEQRKSSRLLARGRKTKRTVSFKRRTVYESYHYSSLESSSPAAAAIGAAFQPTLLISEAVVSGQRTDTPTGKEWLRSQWLIPRIPLCIGIPSDHSAIKWISISQ</sequence>
<protein>
    <submittedName>
        <fullName evidence="1">Uncharacterized protein</fullName>
    </submittedName>
</protein>
<organism evidence="1 2">
    <name type="scientific">Ditylenchus destructor</name>
    <dbReference type="NCBI Taxonomy" id="166010"/>
    <lineage>
        <taxon>Eukaryota</taxon>
        <taxon>Metazoa</taxon>
        <taxon>Ecdysozoa</taxon>
        <taxon>Nematoda</taxon>
        <taxon>Chromadorea</taxon>
        <taxon>Rhabditida</taxon>
        <taxon>Tylenchina</taxon>
        <taxon>Tylenchomorpha</taxon>
        <taxon>Sphaerularioidea</taxon>
        <taxon>Anguinidae</taxon>
        <taxon>Anguininae</taxon>
        <taxon>Ditylenchus</taxon>
    </lineage>
</organism>
<comment type="caution">
    <text evidence="1">The sequence shown here is derived from an EMBL/GenBank/DDBJ whole genome shotgun (WGS) entry which is preliminary data.</text>
</comment>
<gene>
    <name evidence="1" type="ORF">DdX_08087</name>
</gene>
<proteinExistence type="predicted"/>
<dbReference type="AlphaFoldDB" id="A0AAD4N760"/>
<accession>A0AAD4N760</accession>
<reference evidence="1" key="1">
    <citation type="submission" date="2022-01" db="EMBL/GenBank/DDBJ databases">
        <title>Genome Sequence Resource for Two Populations of Ditylenchus destructor, the Migratory Endoparasitic Phytonematode.</title>
        <authorList>
            <person name="Zhang H."/>
            <person name="Lin R."/>
            <person name="Xie B."/>
        </authorList>
    </citation>
    <scope>NUCLEOTIDE SEQUENCE</scope>
    <source>
        <strain evidence="1">BazhouSP</strain>
    </source>
</reference>